<protein>
    <submittedName>
        <fullName evidence="1">Uncharacterized protein</fullName>
    </submittedName>
</protein>
<sequence length="93" mass="10552">MGIQLSAISQADNHLLAQDTNAIRRQYYNNANSATSVAQKYEKKQQANSDRAPTSIRLQLRQNQNIYELHASSQKSLSRLQNVLQHNLLNNSD</sequence>
<evidence type="ECO:0000313" key="1">
    <source>
        <dbReference type="EMBL" id="KAH0577280.1"/>
    </source>
</evidence>
<dbReference type="GeneID" id="94294654"/>
<proteinExistence type="predicted"/>
<reference evidence="1 2" key="1">
    <citation type="journal article" date="2014" name="PLoS Genet.">
        <title>The Genome of Spironucleus salmonicida Highlights a Fish Pathogen Adapted to Fluctuating Environments.</title>
        <authorList>
            <person name="Xu F."/>
            <person name="Jerlstrom-Hultqvist J."/>
            <person name="Einarsson E."/>
            <person name="Astvaldsson A."/>
            <person name="Svard S.G."/>
            <person name="Andersson J.O."/>
        </authorList>
    </citation>
    <scope>NUCLEOTIDE SEQUENCE [LARGE SCALE GENOMIC DNA]</scope>
    <source>
        <strain evidence="1 2">ATCC 50377</strain>
    </source>
</reference>
<dbReference type="EMBL" id="AUWU02000001">
    <property type="protein sequence ID" value="KAH0577280.1"/>
    <property type="molecule type" value="Genomic_DNA"/>
</dbReference>
<evidence type="ECO:0000313" key="2">
    <source>
        <dbReference type="Proteomes" id="UP000018208"/>
    </source>
</evidence>
<dbReference type="RefSeq" id="XP_067768053.1">
    <property type="nucleotide sequence ID" value="XM_067904571.1"/>
</dbReference>
<organism evidence="1 2">
    <name type="scientific">Spironucleus salmonicida</name>
    <dbReference type="NCBI Taxonomy" id="348837"/>
    <lineage>
        <taxon>Eukaryota</taxon>
        <taxon>Metamonada</taxon>
        <taxon>Diplomonadida</taxon>
        <taxon>Hexamitidae</taxon>
        <taxon>Hexamitinae</taxon>
        <taxon>Spironucleus</taxon>
    </lineage>
</organism>
<comment type="caution">
    <text evidence="1">The sequence shown here is derived from an EMBL/GenBank/DDBJ whole genome shotgun (WGS) entry which is preliminary data.</text>
</comment>
<dbReference type="Proteomes" id="UP000018208">
    <property type="component" value="Unassembled WGS sequence"/>
</dbReference>
<accession>A0A9P8S1S3</accession>
<keyword evidence="2" id="KW-1185">Reference proteome</keyword>
<gene>
    <name evidence="1" type="ORF">SS50377_20631</name>
</gene>
<dbReference type="KEGG" id="ssao:94294654"/>
<name>A0A9P8S1S3_9EUKA</name>
<dbReference type="AlphaFoldDB" id="A0A9P8S1S3"/>